<dbReference type="PRINTS" id="PR00038">
    <property type="entry name" value="HTHLUXR"/>
</dbReference>
<evidence type="ECO:0000256" key="2">
    <source>
        <dbReference type="ARBA" id="ARBA00023125"/>
    </source>
</evidence>
<gene>
    <name evidence="5" type="ORF">MHPYR_600013</name>
</gene>
<dbReference type="PANTHER" id="PTHR44688:SF16">
    <property type="entry name" value="DNA-BINDING TRANSCRIPTIONAL ACTIVATOR DEVR_DOSR"/>
    <property type="match status" value="1"/>
</dbReference>
<dbReference type="SMART" id="SM00421">
    <property type="entry name" value="HTH_LUXR"/>
    <property type="match status" value="1"/>
</dbReference>
<evidence type="ECO:0000259" key="4">
    <source>
        <dbReference type="PROSITE" id="PS50043"/>
    </source>
</evidence>
<evidence type="ECO:0000256" key="3">
    <source>
        <dbReference type="ARBA" id="ARBA00023163"/>
    </source>
</evidence>
<dbReference type="Gene3D" id="1.25.40.10">
    <property type="entry name" value="Tetratricopeptide repeat domain"/>
    <property type="match status" value="1"/>
</dbReference>
<sequence>MAADDEILAARDAYSQGDWRAAYDRFTEAQNTTELTTDDLSSFGLAAWRLGHGRHSMQLSEQAFNRLNAANDTQGAAMKAVEVALQWFNGGDLTITRVWINRARRLHDKQPDDQVLAYLLYLDSLVAIDEGRNDVAAQLAQELQEVTERLDSPGFNALCSTASGVTMLPFARTTEAFAQLDEAMMPVLADQVPVDWAGDIYCAVIYECHRLADLNRMKTWFDAMEVWRKGPQVSASWYGTTCEVHKMDLHSATKDYHQVEQRLLDAIGALGDFPGTAGKGYYELGEIRRRKGDIDGARAAFATARDHNKDPQPGEALLRCHLGEDAAAATDLRMRMDAEQDDINRTRLLPAAVEIALVRNKVDEADHYCTELETGAEKFDSPGFRAWARHARGAVLVKQGRYADALPVLQDALRRYRSTQCRYEMAQVYEWMSLARQGAGDTAAAATDTANAEAIYQQLGAVPSHAAPTEAAPGGLTKRELEVLAGIAAGASNRDLGKQLFISEKTVGRHLANIYVKLGVSSRTAAAAWAHENKVRPAASTSFAP</sequence>
<keyword evidence="1" id="KW-0805">Transcription regulation</keyword>
<dbReference type="PROSITE" id="PS50043">
    <property type="entry name" value="HTH_LUXR_2"/>
    <property type="match status" value="1"/>
</dbReference>
<dbReference type="InterPro" id="IPR011990">
    <property type="entry name" value="TPR-like_helical_dom_sf"/>
</dbReference>
<proteinExistence type="predicted"/>
<organism evidence="5">
    <name type="scientific">uncultured Mycobacterium sp</name>
    <dbReference type="NCBI Taxonomy" id="171292"/>
    <lineage>
        <taxon>Bacteria</taxon>
        <taxon>Bacillati</taxon>
        <taxon>Actinomycetota</taxon>
        <taxon>Actinomycetes</taxon>
        <taxon>Mycobacteriales</taxon>
        <taxon>Mycobacteriaceae</taxon>
        <taxon>Mycobacterium</taxon>
        <taxon>environmental samples</taxon>
    </lineage>
</organism>
<name>A0A1Y5PN49_9MYCO</name>
<dbReference type="SUPFAM" id="SSF48452">
    <property type="entry name" value="TPR-like"/>
    <property type="match status" value="1"/>
</dbReference>
<evidence type="ECO:0000313" key="5">
    <source>
        <dbReference type="EMBL" id="SBS78759.1"/>
    </source>
</evidence>
<evidence type="ECO:0000256" key="1">
    <source>
        <dbReference type="ARBA" id="ARBA00023015"/>
    </source>
</evidence>
<dbReference type="Pfam" id="PF00196">
    <property type="entry name" value="GerE"/>
    <property type="match status" value="1"/>
</dbReference>
<accession>A0A1Y5PN49</accession>
<dbReference type="InterPro" id="IPR019734">
    <property type="entry name" value="TPR_rpt"/>
</dbReference>
<keyword evidence="3" id="KW-0804">Transcription</keyword>
<dbReference type="InterPro" id="IPR000792">
    <property type="entry name" value="Tscrpt_reg_LuxR_C"/>
</dbReference>
<keyword evidence="2 5" id="KW-0238">DNA-binding</keyword>
<dbReference type="SMART" id="SM00028">
    <property type="entry name" value="TPR"/>
    <property type="match status" value="2"/>
</dbReference>
<dbReference type="GO" id="GO:0003677">
    <property type="term" value="F:DNA binding"/>
    <property type="evidence" value="ECO:0007669"/>
    <property type="project" value="UniProtKB-KW"/>
</dbReference>
<dbReference type="AlphaFoldDB" id="A0A1Y5PN49"/>
<dbReference type="InterPro" id="IPR016032">
    <property type="entry name" value="Sig_transdc_resp-reg_C-effctor"/>
</dbReference>
<feature type="domain" description="HTH luxR-type" evidence="4">
    <location>
        <begin position="469"/>
        <end position="534"/>
    </location>
</feature>
<dbReference type="PANTHER" id="PTHR44688">
    <property type="entry name" value="DNA-BINDING TRANSCRIPTIONAL ACTIVATOR DEVR_DOSR"/>
    <property type="match status" value="1"/>
</dbReference>
<protein>
    <submittedName>
        <fullName evidence="5">Response regulator containing a CheY-like receiver domain and an HTH DNA-binding domain</fullName>
    </submittedName>
</protein>
<dbReference type="SUPFAM" id="SSF46894">
    <property type="entry name" value="C-terminal effector domain of the bipartite response regulators"/>
    <property type="match status" value="1"/>
</dbReference>
<reference evidence="5" key="1">
    <citation type="submission" date="2016-03" db="EMBL/GenBank/DDBJ databases">
        <authorList>
            <person name="Ploux O."/>
        </authorList>
    </citation>
    <scope>NUCLEOTIDE SEQUENCE</scope>
    <source>
        <strain evidence="5">UC10</strain>
    </source>
</reference>
<dbReference type="CDD" id="cd06170">
    <property type="entry name" value="LuxR_C_like"/>
    <property type="match status" value="1"/>
</dbReference>
<dbReference type="InterPro" id="IPR036388">
    <property type="entry name" value="WH-like_DNA-bd_sf"/>
</dbReference>
<dbReference type="EMBL" id="FLQS01000057">
    <property type="protein sequence ID" value="SBS78759.1"/>
    <property type="molecule type" value="Genomic_DNA"/>
</dbReference>
<dbReference type="Gene3D" id="1.10.10.10">
    <property type="entry name" value="Winged helix-like DNA-binding domain superfamily/Winged helix DNA-binding domain"/>
    <property type="match status" value="1"/>
</dbReference>
<dbReference type="GO" id="GO:0006355">
    <property type="term" value="P:regulation of DNA-templated transcription"/>
    <property type="evidence" value="ECO:0007669"/>
    <property type="project" value="InterPro"/>
</dbReference>